<evidence type="ECO:0000256" key="2">
    <source>
        <dbReference type="ARBA" id="ARBA00006011"/>
    </source>
</evidence>
<protein>
    <submittedName>
        <fullName evidence="6">DUF4906 domain-containing protein</fullName>
    </submittedName>
</protein>
<evidence type="ECO:0000259" key="5">
    <source>
        <dbReference type="Pfam" id="PF06321"/>
    </source>
</evidence>
<dbReference type="InterPro" id="IPR029141">
    <property type="entry name" value="FimA_N"/>
</dbReference>
<gene>
    <name evidence="6" type="ORF">NQ491_02150</name>
</gene>
<reference evidence="6" key="1">
    <citation type="journal article" date="2022" name="Cell">
        <title>Design, construction, and in vivo augmentation of a complex gut microbiome.</title>
        <authorList>
            <person name="Cheng A.G."/>
            <person name="Ho P.Y."/>
            <person name="Aranda-Diaz A."/>
            <person name="Jain S."/>
            <person name="Yu F.B."/>
            <person name="Meng X."/>
            <person name="Wang M."/>
            <person name="Iakiviak M."/>
            <person name="Nagashima K."/>
            <person name="Zhao A."/>
            <person name="Murugkar P."/>
            <person name="Patil A."/>
            <person name="Atabakhsh K."/>
            <person name="Weakley A."/>
            <person name="Yan J."/>
            <person name="Brumbaugh A.R."/>
            <person name="Higginbottom S."/>
            <person name="Dimas A."/>
            <person name="Shiver A.L."/>
            <person name="Deutschbauer A."/>
            <person name="Neff N."/>
            <person name="Sonnenburg J.L."/>
            <person name="Huang K.C."/>
            <person name="Fischbach M.A."/>
        </authorList>
    </citation>
    <scope>NUCLEOTIDE SEQUENCE</scope>
    <source>
        <strain evidence="6">AP11</strain>
    </source>
</reference>
<dbReference type="Pfam" id="PF06321">
    <property type="entry name" value="P_gingi_FimA"/>
    <property type="match status" value="1"/>
</dbReference>
<dbReference type="Gene3D" id="2.60.40.2580">
    <property type="match status" value="1"/>
</dbReference>
<dbReference type="RefSeq" id="WP_019244989.1">
    <property type="nucleotide sequence ID" value="NZ_CAPH01000005.1"/>
</dbReference>
<keyword evidence="7" id="KW-1185">Reference proteome</keyword>
<dbReference type="GeneID" id="82890498"/>
<evidence type="ECO:0000256" key="1">
    <source>
        <dbReference type="ARBA" id="ARBA00004561"/>
    </source>
</evidence>
<name>A0ABY5V282_9BACT</name>
<keyword evidence="3" id="KW-0732">Signal</keyword>
<sequence>MNGRTIRKYPFLPLVAIAALSMTGCTKGEYTAPGGAADGGGFRLSVVTKSMSRAEVVTRASDPKTEAEREIKELHVFLFGPDGKYLQARQDGGGHSFQGYQSVKGTSTLRIDNEGFADNAYASRATVYVVANVEPGTFGNLTEEGYPERIPDETAFEAFHYEPTSYETLLELPASGMPMVGKSSTTVDLTQAKGEVVIEMKALMARIDFSFKVSSSSGEIGKLPSLNLTDYKVSNMATSVPLIAPDSESNLDRDGDGIAEKVTEREGVMDPTSGIIYNQSGEATLSFYVFENLRKPGYEGAYPYPDSIASDAYQCYKPLLAVRKDGDTIPATRLVIGGIYTDADDLTYTATCTIYLGCDPVSDFNVRRNHQYRNRVTISGITRTDDHSGNNVTFDARINVETTNPYYISLLRHKNLDAHFNITPMDIYLYDTERNPSMDIEVKDPEKNDWVRIERVPASVMASGNAEDYQISHPGQAYAAGTGKRKFFTTNLLTDPDQLADNTRYDDVRDRDRIYIYADENISTKSRKADLVLTYKENGQPVGESHTVTLEQHGLLKVSVEDGGVHQYYIYAEAYEEYLDYYDPLSSWTTDQVYDGLSWGPSDMGNINTGLGGFLPRRDAIEGFFNGRKNTIAILMEQGIYGQNDGFLGDGSPTQPLQAMVLDVKPSTAAEYCYRKNKTDGNGMISYDNMRWYLPTIRELENTLTTYYASTPEFQNSFYWSCNPAQRPFQLGDISIMEATSYARATMAHQVDGKIVHKPSGSDQFYDPDLGPASPYGKALRTTVLRIRAVYRPADDAEID</sequence>
<evidence type="ECO:0000256" key="4">
    <source>
        <dbReference type="ARBA" id="ARBA00023263"/>
    </source>
</evidence>
<proteinExistence type="inferred from homology"/>
<dbReference type="PROSITE" id="PS51257">
    <property type="entry name" value="PROKAR_LIPOPROTEIN"/>
    <property type="match status" value="1"/>
</dbReference>
<evidence type="ECO:0000313" key="7">
    <source>
        <dbReference type="Proteomes" id="UP001059295"/>
    </source>
</evidence>
<comment type="similarity">
    <text evidence="2">Belongs to the bacteroidetes fimbrillin superfamily. FimA/Mfa1 family.</text>
</comment>
<comment type="subcellular location">
    <subcellularLocation>
        <location evidence="1">Fimbrium</location>
    </subcellularLocation>
</comment>
<accession>A0ABY5V282</accession>
<evidence type="ECO:0000256" key="3">
    <source>
        <dbReference type="ARBA" id="ARBA00022729"/>
    </source>
</evidence>
<evidence type="ECO:0000313" key="6">
    <source>
        <dbReference type="EMBL" id="UWN57601.1"/>
    </source>
</evidence>
<organism evidence="6 7">
    <name type="scientific">Alistipes ihumii AP11</name>
    <dbReference type="NCBI Taxonomy" id="1211813"/>
    <lineage>
        <taxon>Bacteria</taxon>
        <taxon>Pseudomonadati</taxon>
        <taxon>Bacteroidota</taxon>
        <taxon>Bacteroidia</taxon>
        <taxon>Bacteroidales</taxon>
        <taxon>Rikenellaceae</taxon>
        <taxon>Alistipes</taxon>
    </lineage>
</organism>
<feature type="domain" description="Major fimbrial subunit protein N-terminal" evidence="5">
    <location>
        <begin position="44"/>
        <end position="186"/>
    </location>
</feature>
<dbReference type="EMBL" id="CP102294">
    <property type="protein sequence ID" value="UWN57601.1"/>
    <property type="molecule type" value="Genomic_DNA"/>
</dbReference>
<keyword evidence="4" id="KW-0281">Fimbrium</keyword>
<dbReference type="Proteomes" id="UP001059295">
    <property type="component" value="Chromosome"/>
</dbReference>